<sequence length="259" mass="28563">MVPDPLIQGPAPRTKAVHPFRLSSDTMPNPILTILHQPNSNPGRVGAMLRARGHALDRRCPLHGDALPDDLSGYAGTVIFGGPMSANDDHLPGLRAELTLIERALAKDHPLFGICLGAQMMARVLGGRVARRPDEAVEVGYYPIHGTPEGRRLGLFDEGGMCVYQWHQEGFDLPAGARLLARGQTYPNQAFTTGRAAYGIQFHPEVTHEMMERWMAKAAHMLSWPGARDAAAHRADRLRHDAKLGRWLTRFLDHWPATA</sequence>
<accession>A0A1G6Y082</accession>
<dbReference type="FunFam" id="3.40.50.880:FF:000033">
    <property type="entry name" value="Glutamine amidotransferase class-I"/>
    <property type="match status" value="1"/>
</dbReference>
<dbReference type="STRING" id="69960.SAMN05421720_101679"/>
<name>A0A1G6Y082_9PROT</name>
<dbReference type="CDD" id="cd01741">
    <property type="entry name" value="GATase1_1"/>
    <property type="match status" value="1"/>
</dbReference>
<evidence type="ECO:0000313" key="3">
    <source>
        <dbReference type="Proteomes" id="UP000199412"/>
    </source>
</evidence>
<dbReference type="InterPro" id="IPR017926">
    <property type="entry name" value="GATASE"/>
</dbReference>
<dbReference type="Proteomes" id="UP000199412">
    <property type="component" value="Unassembled WGS sequence"/>
</dbReference>
<evidence type="ECO:0000313" key="2">
    <source>
        <dbReference type="EMBL" id="SDD83045.1"/>
    </source>
</evidence>
<dbReference type="InterPro" id="IPR029062">
    <property type="entry name" value="Class_I_gatase-like"/>
</dbReference>
<evidence type="ECO:0000259" key="1">
    <source>
        <dbReference type="Pfam" id="PF00117"/>
    </source>
</evidence>
<organism evidence="2 3">
    <name type="scientific">Rhodospira trueperi</name>
    <dbReference type="NCBI Taxonomy" id="69960"/>
    <lineage>
        <taxon>Bacteria</taxon>
        <taxon>Pseudomonadati</taxon>
        <taxon>Pseudomonadota</taxon>
        <taxon>Alphaproteobacteria</taxon>
        <taxon>Rhodospirillales</taxon>
        <taxon>Rhodospirillaceae</taxon>
        <taxon>Rhodospira</taxon>
    </lineage>
</organism>
<dbReference type="EMBL" id="FNAP01000001">
    <property type="protein sequence ID" value="SDD83045.1"/>
    <property type="molecule type" value="Genomic_DNA"/>
</dbReference>
<dbReference type="GO" id="GO:0005829">
    <property type="term" value="C:cytosol"/>
    <property type="evidence" value="ECO:0007669"/>
    <property type="project" value="TreeGrafter"/>
</dbReference>
<proteinExistence type="predicted"/>
<keyword evidence="3" id="KW-1185">Reference proteome</keyword>
<dbReference type="PANTHER" id="PTHR42695">
    <property type="entry name" value="GLUTAMINE AMIDOTRANSFERASE YLR126C-RELATED"/>
    <property type="match status" value="1"/>
</dbReference>
<dbReference type="PROSITE" id="PS51273">
    <property type="entry name" value="GATASE_TYPE_1"/>
    <property type="match status" value="1"/>
</dbReference>
<dbReference type="Pfam" id="PF00117">
    <property type="entry name" value="GATase"/>
    <property type="match status" value="1"/>
</dbReference>
<dbReference type="Gene3D" id="3.40.50.880">
    <property type="match status" value="1"/>
</dbReference>
<feature type="domain" description="Glutamine amidotransferase" evidence="1">
    <location>
        <begin position="71"/>
        <end position="212"/>
    </location>
</feature>
<dbReference type="SUPFAM" id="SSF52317">
    <property type="entry name" value="Class I glutamine amidotransferase-like"/>
    <property type="match status" value="1"/>
</dbReference>
<dbReference type="RefSeq" id="WP_218128258.1">
    <property type="nucleotide sequence ID" value="NZ_FNAP01000001.1"/>
</dbReference>
<protein>
    <submittedName>
        <fullName evidence="2">GMP synthase (Glutamine-hydrolysing)</fullName>
    </submittedName>
</protein>
<reference evidence="2 3" key="1">
    <citation type="submission" date="2016-10" db="EMBL/GenBank/DDBJ databases">
        <authorList>
            <person name="de Groot N.N."/>
        </authorList>
    </citation>
    <scope>NUCLEOTIDE SEQUENCE [LARGE SCALE GENOMIC DNA]</scope>
    <source>
        <strain evidence="2 3">ATCC 700224</strain>
    </source>
</reference>
<gene>
    <name evidence="2" type="ORF">SAMN05421720_101679</name>
</gene>
<dbReference type="InterPro" id="IPR044992">
    <property type="entry name" value="ChyE-like"/>
</dbReference>
<dbReference type="AlphaFoldDB" id="A0A1G6Y082"/>
<dbReference type="PANTHER" id="PTHR42695:SF5">
    <property type="entry name" value="GLUTAMINE AMIDOTRANSFERASE YLR126C-RELATED"/>
    <property type="match status" value="1"/>
</dbReference>